<dbReference type="InterPro" id="IPR003344">
    <property type="entry name" value="Big_1_dom"/>
</dbReference>
<name>A0ABX0LU85_9BURK</name>
<dbReference type="Proteomes" id="UP000785613">
    <property type="component" value="Unassembled WGS sequence"/>
</dbReference>
<dbReference type="PROSITE" id="PS51127">
    <property type="entry name" value="BIG1"/>
    <property type="match status" value="1"/>
</dbReference>
<evidence type="ECO:0000256" key="3">
    <source>
        <dbReference type="SAM" id="SignalP"/>
    </source>
</evidence>
<dbReference type="Gene3D" id="2.60.40.10">
    <property type="entry name" value="Immunoglobulins"/>
    <property type="match status" value="3"/>
</dbReference>
<sequence length="731" mass="74322">MLPTYLQRAFANPVRLLTCVSVATALAACGGGGGNPGGTSSVTPGTTTPTPTPGTNPGTPTTPVVPAEPKMTVQLVDAGGTAITTLSGGQAGQVKVTVLDAKGNAAANEVVKFATDETLLQFTPVSGSALTDASGVAVITVKPASVTSAGAVNIAATAVASGKAVSGGINLAVGAAPLTLGKIDFVPERKDGAILPAFGTALLQIPITTGNVAATTAPGLTINSLCSNDGTASLVLGALDKGVQSVTYTNKGCLRVTDTITVSLGNFNQTININVGKANIGTIQFVGSDLVGSSIVLRGSGGLGRKESAILTFRVLDQNSIGLPGVDVTFTATTTTGGLIVQPAKATSDATGAVTTTVASGTIPTPVRVVAQATRNGTTISGLSDSLIVSTGLPIQKSMSLSADSYNIDGLNYDSAISKVTVLMADQYGNPISDNTAVNFVTEGGAIATPDEGGCKTKGGGCTVELKSQAFRPVNGRVTVLAYVQGIEDFLDTNGDGLYSCAKPILANPSDPTPYRPLVDSCTLTTGETFGDQGDPFLNTGEETVIRGNPGGNTLVRIGKTVREYNSAKGDLPFPYNRSAYSAAGNQQWGLNYIWREAEIVFSGDEPTFIRQYLKPDGSLRDWTAADGPVDIVAGLSGPSCSNQVLFFRIVDVNNNPLPNGTTVSAGDSDKVVPQSVSPNLVGSTNRLGGTEHWVNIKAEASCAGGEFSIKTTTPRGKSYAKGFKSGSAAP</sequence>
<dbReference type="SUPFAM" id="SSF49373">
    <property type="entry name" value="Invasin/intimin cell-adhesion fragments"/>
    <property type="match status" value="2"/>
</dbReference>
<feature type="chain" id="PRO_5047307821" description="Big-1 domain-containing protein" evidence="3">
    <location>
        <begin position="28"/>
        <end position="731"/>
    </location>
</feature>
<comment type="caution">
    <text evidence="5">The sequence shown here is derived from an EMBL/GenBank/DDBJ whole genome shotgun (WGS) entry which is preliminary data.</text>
</comment>
<reference evidence="5 6" key="1">
    <citation type="submission" date="2019-09" db="EMBL/GenBank/DDBJ databases">
        <title>Taxonomy of Antarctic Massilia spp.: description of Massilia rubra sp. nov., Massilia aquatica sp. nov., Massilia mucilaginosa sp. nov., Massilia frigida sp. nov. isolated from streams, lakes and regoliths.</title>
        <authorList>
            <person name="Holochova P."/>
            <person name="Sedlacek I."/>
            <person name="Kralova S."/>
            <person name="Maslanova I."/>
            <person name="Busse H.-J."/>
            <person name="Stankova E."/>
            <person name="Vrbovska V."/>
            <person name="Kovarovic V."/>
            <person name="Bartak M."/>
            <person name="Svec P."/>
            <person name="Pantucek R."/>
        </authorList>
    </citation>
    <scope>NUCLEOTIDE SEQUENCE [LARGE SCALE GENOMIC DNA]</scope>
    <source>
        <strain evidence="5 6">CCM 8692</strain>
    </source>
</reference>
<gene>
    <name evidence="5" type="ORF">F0185_08695</name>
</gene>
<keyword evidence="6" id="KW-1185">Reference proteome</keyword>
<organism evidence="5 6">
    <name type="scientific">Massilia rubra</name>
    <dbReference type="NCBI Taxonomy" id="2607910"/>
    <lineage>
        <taxon>Bacteria</taxon>
        <taxon>Pseudomonadati</taxon>
        <taxon>Pseudomonadota</taxon>
        <taxon>Betaproteobacteria</taxon>
        <taxon>Burkholderiales</taxon>
        <taxon>Oxalobacteraceae</taxon>
        <taxon>Telluria group</taxon>
        <taxon>Massilia</taxon>
    </lineage>
</organism>
<evidence type="ECO:0000256" key="1">
    <source>
        <dbReference type="ARBA" id="ARBA00010116"/>
    </source>
</evidence>
<evidence type="ECO:0000313" key="6">
    <source>
        <dbReference type="Proteomes" id="UP000785613"/>
    </source>
</evidence>
<dbReference type="InterPro" id="IPR008964">
    <property type="entry name" value="Invasin/intimin_cell_adhesion"/>
</dbReference>
<accession>A0ABX0LU85</accession>
<comment type="similarity">
    <text evidence="1">Belongs to the intimin/invasin family.</text>
</comment>
<evidence type="ECO:0000259" key="4">
    <source>
        <dbReference type="PROSITE" id="PS51127"/>
    </source>
</evidence>
<proteinExistence type="inferred from homology"/>
<feature type="region of interest" description="Disordered" evidence="2">
    <location>
        <begin position="32"/>
        <end position="65"/>
    </location>
</feature>
<evidence type="ECO:0000256" key="2">
    <source>
        <dbReference type="SAM" id="MobiDB-lite"/>
    </source>
</evidence>
<protein>
    <recommendedName>
        <fullName evidence="4">Big-1 domain-containing protein</fullName>
    </recommendedName>
</protein>
<feature type="signal peptide" evidence="3">
    <location>
        <begin position="1"/>
        <end position="27"/>
    </location>
</feature>
<feature type="compositionally biased region" description="Low complexity" evidence="2">
    <location>
        <begin position="38"/>
        <end position="65"/>
    </location>
</feature>
<dbReference type="EMBL" id="VUYU01000005">
    <property type="protein sequence ID" value="NHZ33666.1"/>
    <property type="molecule type" value="Genomic_DNA"/>
</dbReference>
<feature type="domain" description="Big-1" evidence="4">
    <location>
        <begin position="72"/>
        <end position="172"/>
    </location>
</feature>
<dbReference type="RefSeq" id="WP_167223521.1">
    <property type="nucleotide sequence ID" value="NZ_VUYU01000005.1"/>
</dbReference>
<evidence type="ECO:0000313" key="5">
    <source>
        <dbReference type="EMBL" id="NHZ33666.1"/>
    </source>
</evidence>
<dbReference type="InterPro" id="IPR013783">
    <property type="entry name" value="Ig-like_fold"/>
</dbReference>
<keyword evidence="3" id="KW-0732">Signal</keyword>